<dbReference type="InterPro" id="IPR035921">
    <property type="entry name" value="F/V-ATP_Csub_sf"/>
</dbReference>
<dbReference type="GO" id="GO:0015986">
    <property type="term" value="P:proton motive force-driven ATP synthesis"/>
    <property type="evidence" value="ECO:0007669"/>
    <property type="project" value="InterPro"/>
</dbReference>
<dbReference type="EMBL" id="CDMZ01005921">
    <property type="protein sequence ID" value="CEM55899.1"/>
    <property type="molecule type" value="Genomic_DNA"/>
</dbReference>
<evidence type="ECO:0000256" key="12">
    <source>
        <dbReference type="SAM" id="MobiDB-lite"/>
    </source>
</evidence>
<dbReference type="SUPFAM" id="SSF81333">
    <property type="entry name" value="F1F0 ATP synthase subunit C"/>
    <property type="match status" value="1"/>
</dbReference>
<comment type="subcellular location">
    <subcellularLocation>
        <location evidence="1">Membrane</location>
        <topology evidence="1">Multi-pass membrane protein</topology>
    </subcellularLocation>
</comment>
<dbReference type="PhylomeDB" id="A0A0G4IFK5"/>
<gene>
    <name evidence="14" type="ORF">Cvel_13917</name>
</gene>
<keyword evidence="9 11" id="KW-0446">Lipid-binding</keyword>
<evidence type="ECO:0000256" key="7">
    <source>
        <dbReference type="ARBA" id="ARBA00022989"/>
    </source>
</evidence>
<sequence>MAGALNLFSRLAPRMVTPVTYQWGSYGMAHSVVMRKFHSSRTIERQQQPETSRFAPTSLSRRYPGLTSPHTNMNARLPASPLSAANPYAVVQRRQEAGVAVLGAAIALMAVGGVAQGIGSLFAALVSGTARNPSVKEDLFTYTLIGMGFLEFLAIVVVLMAALLLYS</sequence>
<dbReference type="Pfam" id="PF00137">
    <property type="entry name" value="ATP-synt_C"/>
    <property type="match status" value="1"/>
</dbReference>
<keyword evidence="3 11" id="KW-0813">Transport</keyword>
<feature type="transmembrane region" description="Helical" evidence="11">
    <location>
        <begin position="99"/>
        <end position="127"/>
    </location>
</feature>
<dbReference type="InterPro" id="IPR000454">
    <property type="entry name" value="ATP_synth_F0_csu"/>
</dbReference>
<keyword evidence="4" id="KW-0138">CF(0)</keyword>
<dbReference type="InterPro" id="IPR020537">
    <property type="entry name" value="ATP_synth_F0_csu_DDCD_BS"/>
</dbReference>
<dbReference type="Gene3D" id="1.20.20.10">
    <property type="entry name" value="F1F0 ATP synthase subunit C"/>
    <property type="match status" value="1"/>
</dbReference>
<dbReference type="PRINTS" id="PR00124">
    <property type="entry name" value="ATPASEC"/>
</dbReference>
<dbReference type="PROSITE" id="PS00605">
    <property type="entry name" value="ATPASE_C"/>
    <property type="match status" value="1"/>
</dbReference>
<feature type="transmembrane region" description="Helical" evidence="11">
    <location>
        <begin position="139"/>
        <end position="166"/>
    </location>
</feature>
<dbReference type="InterPro" id="IPR038662">
    <property type="entry name" value="ATP_synth_F0_csu_sf"/>
</dbReference>
<evidence type="ECO:0000256" key="4">
    <source>
        <dbReference type="ARBA" id="ARBA00022547"/>
    </source>
</evidence>
<feature type="domain" description="V-ATPase proteolipid subunit C-like" evidence="13">
    <location>
        <begin position="102"/>
        <end position="164"/>
    </location>
</feature>
<keyword evidence="7 11" id="KW-1133">Transmembrane helix</keyword>
<evidence type="ECO:0000256" key="6">
    <source>
        <dbReference type="ARBA" id="ARBA00022781"/>
    </source>
</evidence>
<evidence type="ECO:0000256" key="8">
    <source>
        <dbReference type="ARBA" id="ARBA00023065"/>
    </source>
</evidence>
<reference evidence="14" key="1">
    <citation type="submission" date="2014-11" db="EMBL/GenBank/DDBJ databases">
        <authorList>
            <person name="Otto D Thomas"/>
            <person name="Naeem Raeece"/>
        </authorList>
    </citation>
    <scope>NUCLEOTIDE SEQUENCE</scope>
</reference>
<evidence type="ECO:0000256" key="11">
    <source>
        <dbReference type="RuleBase" id="RU004221"/>
    </source>
</evidence>
<protein>
    <recommendedName>
        <fullName evidence="13">V-ATPase proteolipid subunit C-like domain-containing protein</fullName>
    </recommendedName>
</protein>
<dbReference type="PANTHER" id="PTHR10031">
    <property type="entry name" value="ATP SYNTHASE LIPID-BINDING PROTEIN, MITOCHONDRIAL"/>
    <property type="match status" value="1"/>
</dbReference>
<dbReference type="CDD" id="cd18182">
    <property type="entry name" value="ATP-synt_Fo_c_ATP5G3"/>
    <property type="match status" value="1"/>
</dbReference>
<evidence type="ECO:0000256" key="3">
    <source>
        <dbReference type="ARBA" id="ARBA00022448"/>
    </source>
</evidence>
<evidence type="ECO:0000259" key="13">
    <source>
        <dbReference type="Pfam" id="PF00137"/>
    </source>
</evidence>
<evidence type="ECO:0000256" key="10">
    <source>
        <dbReference type="ARBA" id="ARBA00023136"/>
    </source>
</evidence>
<keyword evidence="6 11" id="KW-0375">Hydrogen ion transport</keyword>
<evidence type="ECO:0000256" key="9">
    <source>
        <dbReference type="ARBA" id="ARBA00023121"/>
    </source>
</evidence>
<evidence type="ECO:0000256" key="2">
    <source>
        <dbReference type="ARBA" id="ARBA00006704"/>
    </source>
</evidence>
<dbReference type="VEuPathDB" id="CryptoDB:Cvel_13917"/>
<dbReference type="AlphaFoldDB" id="A0A0G4IFK5"/>
<evidence type="ECO:0000256" key="1">
    <source>
        <dbReference type="ARBA" id="ARBA00004141"/>
    </source>
</evidence>
<organism evidence="14">
    <name type="scientific">Chromera velia CCMP2878</name>
    <dbReference type="NCBI Taxonomy" id="1169474"/>
    <lineage>
        <taxon>Eukaryota</taxon>
        <taxon>Sar</taxon>
        <taxon>Alveolata</taxon>
        <taxon>Colpodellida</taxon>
        <taxon>Chromeraceae</taxon>
        <taxon>Chromera</taxon>
    </lineage>
</organism>
<keyword evidence="10 11" id="KW-0472">Membrane</keyword>
<dbReference type="PANTHER" id="PTHR10031:SF0">
    <property type="entry name" value="ATPASE PROTEIN 9"/>
    <property type="match status" value="1"/>
</dbReference>
<name>A0A0G4IFK5_9ALVE</name>
<dbReference type="GO" id="GO:0033177">
    <property type="term" value="C:proton-transporting two-sector ATPase complex, proton-transporting domain"/>
    <property type="evidence" value="ECO:0007669"/>
    <property type="project" value="InterPro"/>
</dbReference>
<evidence type="ECO:0000313" key="14">
    <source>
        <dbReference type="EMBL" id="CEM55899.1"/>
    </source>
</evidence>
<feature type="compositionally biased region" description="Polar residues" evidence="12">
    <location>
        <begin position="45"/>
        <end position="60"/>
    </location>
</feature>
<feature type="region of interest" description="Disordered" evidence="12">
    <location>
        <begin position="40"/>
        <end position="60"/>
    </location>
</feature>
<evidence type="ECO:0000256" key="5">
    <source>
        <dbReference type="ARBA" id="ARBA00022692"/>
    </source>
</evidence>
<keyword evidence="5 11" id="KW-0812">Transmembrane</keyword>
<dbReference type="GO" id="GO:0015078">
    <property type="term" value="F:proton transmembrane transporter activity"/>
    <property type="evidence" value="ECO:0007669"/>
    <property type="project" value="InterPro"/>
</dbReference>
<keyword evidence="8 11" id="KW-0406">Ion transport</keyword>
<comment type="similarity">
    <text evidence="2 11">Belongs to the ATPase C chain family.</text>
</comment>
<accession>A0A0G4IFK5</accession>
<dbReference type="GO" id="GO:0008289">
    <property type="term" value="F:lipid binding"/>
    <property type="evidence" value="ECO:0007669"/>
    <property type="project" value="UniProtKB-KW"/>
</dbReference>
<proteinExistence type="inferred from homology"/>
<dbReference type="InterPro" id="IPR002379">
    <property type="entry name" value="ATPase_proteolipid_c-like_dom"/>
</dbReference>
<dbReference type="GO" id="GO:0045259">
    <property type="term" value="C:proton-transporting ATP synthase complex"/>
    <property type="evidence" value="ECO:0007669"/>
    <property type="project" value="UniProtKB-KW"/>
</dbReference>